<accession>A0A834IFQ5</accession>
<evidence type="ECO:0000313" key="1">
    <source>
        <dbReference type="EMBL" id="KAF7279004.1"/>
    </source>
</evidence>
<reference evidence="1" key="1">
    <citation type="submission" date="2020-08" db="EMBL/GenBank/DDBJ databases">
        <title>Genome sequencing and assembly of the red palm weevil Rhynchophorus ferrugineus.</title>
        <authorList>
            <person name="Dias G.B."/>
            <person name="Bergman C.M."/>
            <person name="Manee M."/>
        </authorList>
    </citation>
    <scope>NUCLEOTIDE SEQUENCE</scope>
    <source>
        <strain evidence="1">AA-2017</strain>
        <tissue evidence="1">Whole larva</tissue>
    </source>
</reference>
<protein>
    <submittedName>
        <fullName evidence="1">Uncharacterized protein</fullName>
    </submittedName>
</protein>
<sequence>MDEETYSSILKEKEHDKSFLSNLLFSHGFCSNKEKMGFFNGDLDISDHVDILYRIFKFVDRLKKSPTDKQSLSLDSLNNLINTDLNIIPGFGGIKPFTEVEKAAKTQAIQQEIKELQEKINDVADVAEKNMGIVVKQSNENYQDILDSMKDNLRQFDRIVKAIDKDKSTAIRSNYKIDPKSAELLETCNKNLSLIAQYIEDLNTINHFNIDDTQDLKDDISPLIDLLAEQVQGISKFIYM</sequence>
<proteinExistence type="predicted"/>
<evidence type="ECO:0000313" key="2">
    <source>
        <dbReference type="Proteomes" id="UP000625711"/>
    </source>
</evidence>
<dbReference type="Proteomes" id="UP000625711">
    <property type="component" value="Unassembled WGS sequence"/>
</dbReference>
<name>A0A834IFQ5_RHYFE</name>
<dbReference type="EMBL" id="JAACXV010000378">
    <property type="protein sequence ID" value="KAF7279004.1"/>
    <property type="molecule type" value="Genomic_DNA"/>
</dbReference>
<gene>
    <name evidence="1" type="ORF">GWI33_007730</name>
</gene>
<keyword evidence="2" id="KW-1185">Reference proteome</keyword>
<comment type="caution">
    <text evidence="1">The sequence shown here is derived from an EMBL/GenBank/DDBJ whole genome shotgun (WGS) entry which is preliminary data.</text>
</comment>
<dbReference type="AlphaFoldDB" id="A0A834IFQ5"/>
<organism evidence="1 2">
    <name type="scientific">Rhynchophorus ferrugineus</name>
    <name type="common">Red palm weevil</name>
    <name type="synonym">Curculio ferrugineus</name>
    <dbReference type="NCBI Taxonomy" id="354439"/>
    <lineage>
        <taxon>Eukaryota</taxon>
        <taxon>Metazoa</taxon>
        <taxon>Ecdysozoa</taxon>
        <taxon>Arthropoda</taxon>
        <taxon>Hexapoda</taxon>
        <taxon>Insecta</taxon>
        <taxon>Pterygota</taxon>
        <taxon>Neoptera</taxon>
        <taxon>Endopterygota</taxon>
        <taxon>Coleoptera</taxon>
        <taxon>Polyphaga</taxon>
        <taxon>Cucujiformia</taxon>
        <taxon>Curculionidae</taxon>
        <taxon>Dryophthorinae</taxon>
        <taxon>Rhynchophorus</taxon>
    </lineage>
</organism>
<dbReference type="OrthoDB" id="6755943at2759"/>